<reference evidence="1 2" key="1">
    <citation type="submission" date="2022-12" db="EMBL/GenBank/DDBJ databases">
        <title>Chromosome-scale assembly of the Ensete ventricosum genome.</title>
        <authorList>
            <person name="Dussert Y."/>
            <person name="Stocks J."/>
            <person name="Wendawek A."/>
            <person name="Woldeyes F."/>
            <person name="Nichols R.A."/>
            <person name="Borrell J.S."/>
        </authorList>
    </citation>
    <scope>NUCLEOTIDE SEQUENCE [LARGE SCALE GENOMIC DNA]</scope>
    <source>
        <strain evidence="2">cv. Maze</strain>
        <tissue evidence="1">Seeds</tissue>
    </source>
</reference>
<accession>A0AAV8QMC1</accession>
<protein>
    <submittedName>
        <fullName evidence="1">Uncharacterized protein</fullName>
    </submittedName>
</protein>
<evidence type="ECO:0000313" key="1">
    <source>
        <dbReference type="EMBL" id="KAJ8484509.1"/>
    </source>
</evidence>
<dbReference type="Proteomes" id="UP001222027">
    <property type="component" value="Unassembled WGS sequence"/>
</dbReference>
<sequence>MLHWSLIFAKAIPRITAPNCMTSFTSPTESALNIRAPLPYHHLPPKPFLISFVPTPQLVSYGQSKKWGGGAPCSDQRRSKRWSQVPNLHNSKASFSFRACHHLHHAAGRGGYCKIQRGNLISTEHFVCFGTLMQGMLLILEASERTTGTLFLLDADHKHHELNGLEVDLSIWVQLWALYSMGLQELSIHHIAQTESAIPCPVFVDEQWTSDSSPAVFG</sequence>
<keyword evidence="2" id="KW-1185">Reference proteome</keyword>
<organism evidence="1 2">
    <name type="scientific">Ensete ventricosum</name>
    <name type="common">Abyssinian banana</name>
    <name type="synonym">Musa ensete</name>
    <dbReference type="NCBI Taxonomy" id="4639"/>
    <lineage>
        <taxon>Eukaryota</taxon>
        <taxon>Viridiplantae</taxon>
        <taxon>Streptophyta</taxon>
        <taxon>Embryophyta</taxon>
        <taxon>Tracheophyta</taxon>
        <taxon>Spermatophyta</taxon>
        <taxon>Magnoliopsida</taxon>
        <taxon>Liliopsida</taxon>
        <taxon>Zingiberales</taxon>
        <taxon>Musaceae</taxon>
        <taxon>Ensete</taxon>
    </lineage>
</organism>
<dbReference type="EMBL" id="JAQQAF010000005">
    <property type="protein sequence ID" value="KAJ8484509.1"/>
    <property type="molecule type" value="Genomic_DNA"/>
</dbReference>
<name>A0AAV8QMC1_ENSVE</name>
<proteinExistence type="predicted"/>
<gene>
    <name evidence="1" type="ORF">OPV22_016994</name>
</gene>
<dbReference type="AlphaFoldDB" id="A0AAV8QMC1"/>
<evidence type="ECO:0000313" key="2">
    <source>
        <dbReference type="Proteomes" id="UP001222027"/>
    </source>
</evidence>
<comment type="caution">
    <text evidence="1">The sequence shown here is derived from an EMBL/GenBank/DDBJ whole genome shotgun (WGS) entry which is preliminary data.</text>
</comment>